<dbReference type="GO" id="GO:0019556">
    <property type="term" value="P:L-histidine catabolic process to glutamate and formamide"/>
    <property type="evidence" value="ECO:0007669"/>
    <property type="project" value="UniProtKB-UniRule"/>
</dbReference>
<dbReference type="OrthoDB" id="9788689at2"/>
<feature type="binding site" evidence="5">
    <location>
        <position position="245"/>
    </location>
    <ligand>
        <name>Mn(2+)</name>
        <dbReference type="ChEBI" id="CHEBI:29035"/>
        <label>1</label>
    </ligand>
</feature>
<evidence type="ECO:0000313" key="9">
    <source>
        <dbReference type="Proteomes" id="UP000215137"/>
    </source>
</evidence>
<evidence type="ECO:0000313" key="8">
    <source>
        <dbReference type="EMBL" id="ASV68702.1"/>
    </source>
</evidence>
<sequence>MYSQGRKDQWIGRIDSLEDRKSFRYHQVIKTENPLTPSDKTQISSYGLIGFECEEGVRRNNGRLGAKEGPNAIKQAVAKLPFPYDVDTNIYDFGNVVCDSQQLEEAQVELGDFVSLILDKKSTPIILGGGHETLYGHYLGVRKSIGKQKKLGIINIDAHFDLRSYDEAPSSGTMFKQILDQDENANYLCLGIQKQGNTASLFETASKLGVTYILEETIHAEGLKETKQVINNFIKECDVCLLTLCMDAVNSAYAPGVSAPSPFGLTPFEVREIVRLVTNNDKTVSFDISEVNPSLDRDGQTSAVAAQLVSEAISAFHRRTKR</sequence>
<dbReference type="EMBL" id="CP022983">
    <property type="protein sequence ID" value="ASV68702.1"/>
    <property type="molecule type" value="Genomic_DNA"/>
</dbReference>
<feature type="binding site" evidence="5">
    <location>
        <position position="157"/>
    </location>
    <ligand>
        <name>Mn(2+)</name>
        <dbReference type="ChEBI" id="CHEBI:29035"/>
        <label>1</label>
    </ligand>
</feature>
<proteinExistence type="inferred from homology"/>
<feature type="binding site" evidence="5">
    <location>
        <position position="159"/>
    </location>
    <ligand>
        <name>Mn(2+)</name>
        <dbReference type="ChEBI" id="CHEBI:29035"/>
        <label>2</label>
    </ligand>
</feature>
<feature type="binding site" evidence="5">
    <location>
        <position position="131"/>
    </location>
    <ligand>
        <name>Mn(2+)</name>
        <dbReference type="ChEBI" id="CHEBI:29035"/>
        <label>1</label>
    </ligand>
</feature>
<evidence type="ECO:0000256" key="3">
    <source>
        <dbReference type="ARBA" id="ARBA00022808"/>
    </source>
</evidence>
<dbReference type="KEGG" id="bko:CKF48_16270"/>
<evidence type="ECO:0000256" key="5">
    <source>
        <dbReference type="HAMAP-Rule" id="MF_00737"/>
    </source>
</evidence>
<dbReference type="GO" id="GO:0019557">
    <property type="term" value="P:L-histidine catabolic process to glutamate and formate"/>
    <property type="evidence" value="ECO:0007669"/>
    <property type="project" value="UniProtKB-UniPathway"/>
</dbReference>
<keyword evidence="3 5" id="KW-0369">Histidine metabolism</keyword>
<comment type="pathway">
    <text evidence="5">Amino-acid degradation; L-histidine degradation into L-glutamate; L-glutamate from N-formimidoyl-L-glutamate (hydrolase route): step 1/1.</text>
</comment>
<evidence type="ECO:0000256" key="7">
    <source>
        <dbReference type="PROSITE-ProRule" id="PRU00742"/>
    </source>
</evidence>
<accession>A0A248TKN3</accession>
<dbReference type="InterPro" id="IPR023696">
    <property type="entry name" value="Ureohydrolase_dom_sf"/>
</dbReference>
<dbReference type="GO" id="GO:0030145">
    <property type="term" value="F:manganese ion binding"/>
    <property type="evidence" value="ECO:0007669"/>
    <property type="project" value="UniProtKB-UniRule"/>
</dbReference>
<dbReference type="PANTHER" id="PTHR11358">
    <property type="entry name" value="ARGINASE/AGMATINASE"/>
    <property type="match status" value="1"/>
</dbReference>
<feature type="binding site" evidence="5">
    <location>
        <position position="245"/>
    </location>
    <ligand>
        <name>Mn(2+)</name>
        <dbReference type="ChEBI" id="CHEBI:29035"/>
        <label>2</label>
    </ligand>
</feature>
<dbReference type="CDD" id="cd09988">
    <property type="entry name" value="Formimidoylglutamase"/>
    <property type="match status" value="1"/>
</dbReference>
<dbReference type="InterPro" id="IPR006035">
    <property type="entry name" value="Ureohydrolase"/>
</dbReference>
<keyword evidence="2 5" id="KW-0378">Hydrolase</keyword>
<dbReference type="AlphaFoldDB" id="A0A248TKN3"/>
<dbReference type="GO" id="GO:0008783">
    <property type="term" value="F:agmatinase activity"/>
    <property type="evidence" value="ECO:0007669"/>
    <property type="project" value="TreeGrafter"/>
</dbReference>
<dbReference type="PROSITE" id="PS51409">
    <property type="entry name" value="ARGINASE_2"/>
    <property type="match status" value="1"/>
</dbReference>
<comment type="catalytic activity">
    <reaction evidence="5">
        <text>N-formimidoyl-L-glutamate + H2O = formamide + L-glutamate</text>
        <dbReference type="Rhea" id="RHEA:22492"/>
        <dbReference type="ChEBI" id="CHEBI:15377"/>
        <dbReference type="ChEBI" id="CHEBI:16397"/>
        <dbReference type="ChEBI" id="CHEBI:29985"/>
        <dbReference type="ChEBI" id="CHEBI:58928"/>
        <dbReference type="EC" id="3.5.3.8"/>
    </reaction>
</comment>
<feature type="binding site" evidence="5">
    <location>
        <position position="157"/>
    </location>
    <ligand>
        <name>Mn(2+)</name>
        <dbReference type="ChEBI" id="CHEBI:29035"/>
        <label>2</label>
    </ligand>
</feature>
<dbReference type="NCBIfam" id="TIGR01227">
    <property type="entry name" value="hutG"/>
    <property type="match status" value="1"/>
</dbReference>
<dbReference type="EC" id="3.5.3.8" evidence="5 6"/>
<dbReference type="Gene3D" id="3.40.800.10">
    <property type="entry name" value="Ureohydrolase domain"/>
    <property type="match status" value="1"/>
</dbReference>
<gene>
    <name evidence="5 8" type="primary">hutG</name>
    <name evidence="8" type="ORF">CKF48_16270</name>
</gene>
<reference evidence="8 9" key="1">
    <citation type="submission" date="2017-08" db="EMBL/GenBank/DDBJ databases">
        <title>Complete Genome Sequence of Bacillus kochii Oregon-R-modENCODE STRAIN BDGP4, isolated from Drosophila melanogaster gut.</title>
        <authorList>
            <person name="Wan K.H."/>
            <person name="Yu C."/>
            <person name="Park S."/>
            <person name="Hammonds A.S."/>
            <person name="Booth B.W."/>
            <person name="Celniker S.E."/>
        </authorList>
    </citation>
    <scope>NUCLEOTIDE SEQUENCE [LARGE SCALE GENOMIC DNA]</scope>
    <source>
        <strain evidence="8 9">BDGP4</strain>
    </source>
</reference>
<comment type="cofactor">
    <cofactor evidence="5">
        <name>Mn(2+)</name>
        <dbReference type="ChEBI" id="CHEBI:29035"/>
    </cofactor>
    <text evidence="5">Binds 2 manganese ions per subunit.</text>
</comment>
<organism evidence="8 9">
    <name type="scientific">Cytobacillus kochii</name>
    <dbReference type="NCBI Taxonomy" id="859143"/>
    <lineage>
        <taxon>Bacteria</taxon>
        <taxon>Bacillati</taxon>
        <taxon>Bacillota</taxon>
        <taxon>Bacilli</taxon>
        <taxon>Bacillales</taxon>
        <taxon>Bacillaceae</taxon>
        <taxon>Cytobacillus</taxon>
    </lineage>
</organism>
<dbReference type="PANTHER" id="PTHR11358:SF35">
    <property type="entry name" value="FORMIMIDOYLGLUTAMASE"/>
    <property type="match status" value="1"/>
</dbReference>
<keyword evidence="4 5" id="KW-0464">Manganese</keyword>
<keyword evidence="1 5" id="KW-0479">Metal-binding</keyword>
<dbReference type="UniPathway" id="UPA00379">
    <property type="reaction ID" value="UER00552"/>
</dbReference>
<name>A0A248TKN3_9BACI</name>
<feature type="binding site" evidence="5">
    <location>
        <position position="161"/>
    </location>
    <ligand>
        <name>Mn(2+)</name>
        <dbReference type="ChEBI" id="CHEBI:29035"/>
        <label>1</label>
    </ligand>
</feature>
<dbReference type="Pfam" id="PF00491">
    <property type="entry name" value="Arginase"/>
    <property type="match status" value="1"/>
</dbReference>
<evidence type="ECO:0000256" key="2">
    <source>
        <dbReference type="ARBA" id="ARBA00022801"/>
    </source>
</evidence>
<dbReference type="Proteomes" id="UP000215137">
    <property type="component" value="Chromosome"/>
</dbReference>
<evidence type="ECO:0000256" key="1">
    <source>
        <dbReference type="ARBA" id="ARBA00022723"/>
    </source>
</evidence>
<comment type="function">
    <text evidence="5">Catalyzes the conversion of N-formimidoyl-L-glutamate to L-glutamate and formamide.</text>
</comment>
<comment type="similarity">
    <text evidence="5 7">Belongs to the arginase family.</text>
</comment>
<keyword evidence="9" id="KW-1185">Reference proteome</keyword>
<evidence type="ECO:0000256" key="6">
    <source>
        <dbReference type="NCBIfam" id="TIGR01227"/>
    </source>
</evidence>
<dbReference type="RefSeq" id="WP_095372271.1">
    <property type="nucleotide sequence ID" value="NZ_CP022983.1"/>
</dbReference>
<dbReference type="HAMAP" id="MF_00737">
    <property type="entry name" value="Formimidoylglutam"/>
    <property type="match status" value="1"/>
</dbReference>
<dbReference type="InterPro" id="IPR005923">
    <property type="entry name" value="HutG"/>
</dbReference>
<dbReference type="GO" id="GO:0033389">
    <property type="term" value="P:putrescine biosynthetic process from arginine, via agmatine"/>
    <property type="evidence" value="ECO:0007669"/>
    <property type="project" value="TreeGrafter"/>
</dbReference>
<evidence type="ECO:0000256" key="4">
    <source>
        <dbReference type="ARBA" id="ARBA00023211"/>
    </source>
</evidence>
<protein>
    <recommendedName>
        <fullName evidence="5 6">Formimidoylglutamase</fullName>
        <ecNumber evidence="5 6">3.5.3.8</ecNumber>
    </recommendedName>
    <alternativeName>
        <fullName evidence="5">Formiminoglutamase</fullName>
    </alternativeName>
    <alternativeName>
        <fullName evidence="5">Formiminoglutamate hydrolase</fullName>
    </alternativeName>
</protein>
<feature type="binding site" evidence="5">
    <location>
        <position position="247"/>
    </location>
    <ligand>
        <name>Mn(2+)</name>
        <dbReference type="ChEBI" id="CHEBI:29035"/>
        <label>2</label>
    </ligand>
</feature>
<dbReference type="SUPFAM" id="SSF52768">
    <property type="entry name" value="Arginase/deacetylase"/>
    <property type="match status" value="1"/>
</dbReference>
<dbReference type="GO" id="GO:0050415">
    <property type="term" value="F:formimidoylglutamase activity"/>
    <property type="evidence" value="ECO:0007669"/>
    <property type="project" value="UniProtKB-UniRule"/>
</dbReference>